<dbReference type="InterPro" id="IPR045071">
    <property type="entry name" value="BBP-like"/>
</dbReference>
<dbReference type="InterPro" id="IPR004087">
    <property type="entry name" value="KH_dom"/>
</dbReference>
<comment type="caution">
    <text evidence="4">The sequence shown here is derived from an EMBL/GenBank/DDBJ whole genome shotgun (WGS) entry which is preliminary data.</text>
</comment>
<evidence type="ECO:0000313" key="5">
    <source>
        <dbReference type="Proteomes" id="UP001152747"/>
    </source>
</evidence>
<dbReference type="GO" id="GO:0003729">
    <property type="term" value="F:mRNA binding"/>
    <property type="evidence" value="ECO:0007669"/>
    <property type="project" value="TreeGrafter"/>
</dbReference>
<gene>
    <name evidence="4" type="ORF">CAMP_LOCUS9661</name>
</gene>
<reference evidence="4" key="1">
    <citation type="submission" date="2022-11" db="EMBL/GenBank/DDBJ databases">
        <authorList>
            <person name="Kikuchi T."/>
        </authorList>
    </citation>
    <scope>NUCLEOTIDE SEQUENCE</scope>
    <source>
        <strain evidence="4">PS1010</strain>
    </source>
</reference>
<evidence type="ECO:0000259" key="3">
    <source>
        <dbReference type="SMART" id="SM00322"/>
    </source>
</evidence>
<sequence>MSNSEEVVRNSISYIDTLKEEREQLTTWADGLTHVFSLIDKEIHRVSGQNPAQETSSATSLSATLAIPVEKYPNYNFVGRILGPRGTTAKQLEQTTGCKIVVHGRKDAEQQQPLSIEISVAANLPGAAQKLEIGVNVIKQLLVPPADGQDDLKRQQLLALANMNANFRPKNSTENGNGDY</sequence>
<dbReference type="Proteomes" id="UP001152747">
    <property type="component" value="Unassembled WGS sequence"/>
</dbReference>
<dbReference type="InterPro" id="IPR036612">
    <property type="entry name" value="KH_dom_type_1_sf"/>
</dbReference>
<dbReference type="Pfam" id="PF22675">
    <property type="entry name" value="KH-I_KHDC4-BBP"/>
    <property type="match status" value="1"/>
</dbReference>
<evidence type="ECO:0000256" key="2">
    <source>
        <dbReference type="PROSITE-ProRule" id="PRU00117"/>
    </source>
</evidence>
<dbReference type="EMBL" id="CANHGI010000004">
    <property type="protein sequence ID" value="CAI5447024.1"/>
    <property type="molecule type" value="Genomic_DNA"/>
</dbReference>
<dbReference type="PROSITE" id="PS50084">
    <property type="entry name" value="KH_TYPE_1"/>
    <property type="match status" value="1"/>
</dbReference>
<evidence type="ECO:0000256" key="1">
    <source>
        <dbReference type="ARBA" id="ARBA00022884"/>
    </source>
</evidence>
<dbReference type="GO" id="GO:0005634">
    <property type="term" value="C:nucleus"/>
    <property type="evidence" value="ECO:0007669"/>
    <property type="project" value="TreeGrafter"/>
</dbReference>
<keyword evidence="5" id="KW-1185">Reference proteome</keyword>
<protein>
    <recommendedName>
        <fullName evidence="3">K Homology domain-containing protein</fullName>
    </recommendedName>
</protein>
<keyword evidence="1 2" id="KW-0694">RNA-binding</keyword>
<evidence type="ECO:0000313" key="4">
    <source>
        <dbReference type="EMBL" id="CAI5447024.1"/>
    </source>
</evidence>
<organism evidence="4 5">
    <name type="scientific">Caenorhabditis angaria</name>
    <dbReference type="NCBI Taxonomy" id="860376"/>
    <lineage>
        <taxon>Eukaryota</taxon>
        <taxon>Metazoa</taxon>
        <taxon>Ecdysozoa</taxon>
        <taxon>Nematoda</taxon>
        <taxon>Chromadorea</taxon>
        <taxon>Rhabditida</taxon>
        <taxon>Rhabditina</taxon>
        <taxon>Rhabditomorpha</taxon>
        <taxon>Rhabditoidea</taxon>
        <taxon>Rhabditidae</taxon>
        <taxon>Peloderinae</taxon>
        <taxon>Caenorhabditis</taxon>
    </lineage>
</organism>
<dbReference type="PANTHER" id="PTHR11208:SF7">
    <property type="entry name" value="K HOMOLOGY DOMAIN-CONTAINING PROTEIN"/>
    <property type="match status" value="1"/>
</dbReference>
<dbReference type="GO" id="GO:0048024">
    <property type="term" value="P:regulation of mRNA splicing, via spliceosome"/>
    <property type="evidence" value="ECO:0007669"/>
    <property type="project" value="TreeGrafter"/>
</dbReference>
<dbReference type="SMART" id="SM00322">
    <property type="entry name" value="KH"/>
    <property type="match status" value="1"/>
</dbReference>
<dbReference type="AlphaFoldDB" id="A0A9P1N0I5"/>
<dbReference type="Gene3D" id="3.30.1370.10">
    <property type="entry name" value="K Homology domain, type 1"/>
    <property type="match status" value="1"/>
</dbReference>
<name>A0A9P1N0I5_9PELO</name>
<dbReference type="OrthoDB" id="6777263at2759"/>
<dbReference type="SUPFAM" id="SSF54791">
    <property type="entry name" value="Eukaryotic type KH-domain (KH-domain type I)"/>
    <property type="match status" value="1"/>
</dbReference>
<proteinExistence type="predicted"/>
<dbReference type="PANTHER" id="PTHR11208">
    <property type="entry name" value="RNA-BINDING PROTEIN RELATED"/>
    <property type="match status" value="1"/>
</dbReference>
<feature type="domain" description="K Homology" evidence="3">
    <location>
        <begin position="59"/>
        <end position="143"/>
    </location>
</feature>
<dbReference type="InterPro" id="IPR055256">
    <property type="entry name" value="KH_1_KHDC4/BBP-like"/>
</dbReference>
<accession>A0A9P1N0I5</accession>